<reference evidence="2" key="1">
    <citation type="submission" date="2006-10" db="EMBL/GenBank/DDBJ databases">
        <authorList>
            <person name="Amadeo P."/>
            <person name="Zhao Q."/>
            <person name="Wortman J."/>
            <person name="Fraser-Liggett C."/>
            <person name="Carlton J."/>
        </authorList>
    </citation>
    <scope>NUCLEOTIDE SEQUENCE</scope>
    <source>
        <strain evidence="2">G3</strain>
    </source>
</reference>
<dbReference type="FunCoup" id="A2G0H8">
    <property type="interactions" value="86"/>
</dbReference>
<accession>A2G0H8</accession>
<feature type="coiled-coil region" evidence="1">
    <location>
        <begin position="98"/>
        <end position="144"/>
    </location>
</feature>
<evidence type="ECO:0000313" key="2">
    <source>
        <dbReference type="EMBL" id="EAX89335.1"/>
    </source>
</evidence>
<dbReference type="OrthoDB" id="10610391at2759"/>
<dbReference type="VEuPathDB" id="TrichDB:TVAGG3_0791700"/>
<feature type="coiled-coil region" evidence="1">
    <location>
        <begin position="305"/>
        <end position="360"/>
    </location>
</feature>
<proteinExistence type="predicted"/>
<feature type="coiled-coil region" evidence="1">
    <location>
        <begin position="26"/>
        <end position="67"/>
    </location>
</feature>
<dbReference type="InParanoid" id="A2G0H8"/>
<evidence type="ECO:0000313" key="3">
    <source>
        <dbReference type="Proteomes" id="UP000001542"/>
    </source>
</evidence>
<dbReference type="Proteomes" id="UP000001542">
    <property type="component" value="Unassembled WGS sequence"/>
</dbReference>
<keyword evidence="1" id="KW-0175">Coiled coil</keyword>
<dbReference type="STRING" id="5722.A2G0H8"/>
<dbReference type="EMBL" id="DS114209">
    <property type="protein sequence ID" value="EAX89335.1"/>
    <property type="molecule type" value="Genomic_DNA"/>
</dbReference>
<dbReference type="RefSeq" id="XP_001302265.1">
    <property type="nucleotide sequence ID" value="XM_001302264.1"/>
</dbReference>
<dbReference type="SMR" id="A2G0H8"/>
<feature type="coiled-coil region" evidence="1">
    <location>
        <begin position="182"/>
        <end position="216"/>
    </location>
</feature>
<dbReference type="AlphaFoldDB" id="A2G0H8"/>
<protein>
    <submittedName>
        <fullName evidence="2">Uncharacterized protein</fullName>
    </submittedName>
</protein>
<organism evidence="2 3">
    <name type="scientific">Trichomonas vaginalis (strain ATCC PRA-98 / G3)</name>
    <dbReference type="NCBI Taxonomy" id="412133"/>
    <lineage>
        <taxon>Eukaryota</taxon>
        <taxon>Metamonada</taxon>
        <taxon>Parabasalia</taxon>
        <taxon>Trichomonadida</taxon>
        <taxon>Trichomonadidae</taxon>
        <taxon>Trichomonas</taxon>
    </lineage>
</organism>
<dbReference type="VEuPathDB" id="TrichDB:TVAG_574710"/>
<reference evidence="2" key="2">
    <citation type="journal article" date="2007" name="Science">
        <title>Draft genome sequence of the sexually transmitted pathogen Trichomonas vaginalis.</title>
        <authorList>
            <person name="Carlton J.M."/>
            <person name="Hirt R.P."/>
            <person name="Silva J.C."/>
            <person name="Delcher A.L."/>
            <person name="Schatz M."/>
            <person name="Zhao Q."/>
            <person name="Wortman J.R."/>
            <person name="Bidwell S.L."/>
            <person name="Alsmark U.C.M."/>
            <person name="Besteiro S."/>
            <person name="Sicheritz-Ponten T."/>
            <person name="Noel C.J."/>
            <person name="Dacks J.B."/>
            <person name="Foster P.G."/>
            <person name="Simillion C."/>
            <person name="Van de Peer Y."/>
            <person name="Miranda-Saavedra D."/>
            <person name="Barton G.J."/>
            <person name="Westrop G.D."/>
            <person name="Mueller S."/>
            <person name="Dessi D."/>
            <person name="Fiori P.L."/>
            <person name="Ren Q."/>
            <person name="Paulsen I."/>
            <person name="Zhang H."/>
            <person name="Bastida-Corcuera F.D."/>
            <person name="Simoes-Barbosa A."/>
            <person name="Brown M.T."/>
            <person name="Hayes R.D."/>
            <person name="Mukherjee M."/>
            <person name="Okumura C.Y."/>
            <person name="Schneider R."/>
            <person name="Smith A.J."/>
            <person name="Vanacova S."/>
            <person name="Villalvazo M."/>
            <person name="Haas B.J."/>
            <person name="Pertea M."/>
            <person name="Feldblyum T.V."/>
            <person name="Utterback T.R."/>
            <person name="Shu C.L."/>
            <person name="Osoegawa K."/>
            <person name="de Jong P.J."/>
            <person name="Hrdy I."/>
            <person name="Horvathova L."/>
            <person name="Zubacova Z."/>
            <person name="Dolezal P."/>
            <person name="Malik S.B."/>
            <person name="Logsdon J.M. Jr."/>
            <person name="Henze K."/>
            <person name="Gupta A."/>
            <person name="Wang C.C."/>
            <person name="Dunne R.L."/>
            <person name="Upcroft J.A."/>
            <person name="Upcroft P."/>
            <person name="White O."/>
            <person name="Salzberg S.L."/>
            <person name="Tang P."/>
            <person name="Chiu C.-H."/>
            <person name="Lee Y.-S."/>
            <person name="Embley T.M."/>
            <person name="Coombs G.H."/>
            <person name="Mottram J.C."/>
            <person name="Tachezy J."/>
            <person name="Fraser-Liggett C.M."/>
            <person name="Johnson P.J."/>
        </authorList>
    </citation>
    <scope>NUCLEOTIDE SEQUENCE [LARGE SCALE GENOMIC DNA]</scope>
    <source>
        <strain evidence="2">G3</strain>
    </source>
</reference>
<keyword evidence="3" id="KW-1185">Reference proteome</keyword>
<gene>
    <name evidence="2" type="ORF">TVAG_574710</name>
</gene>
<evidence type="ECO:0000256" key="1">
    <source>
        <dbReference type="SAM" id="Coils"/>
    </source>
</evidence>
<sequence length="365" mass="43390">MSGDSHRLFALDRQVKNIQFRIQQQISLADDDIQRLAEQLAEYKAEIVRREKELNKIERSIDEVNEIRSGQQKRQNATKGMQISQLNFQHHNFIQQLRQQQAEEIDKLQDMFNSKLEQFNNQANYQMQKNFEDINKQIDDLRSQININSTNLSRRNKRVNSFDKEAEDHCILLNNNLILELRARVQAKNEERAENLRQSKEKLTEIVMELEDMEKEHSRSVADRRKALEHMDKVYNKELIKLEQQHQHKLLMLNGHLSEAVKRAQILRRAAHKLEQSNERQLHDTMREIDSMNITKTNIDSSQNLEMEKQRNEQMTLKRDDLQAELQTKEEQLEAARMQNNMLKKDLATVKHQLKFAQKKQSGYV</sequence>
<dbReference type="KEGG" id="tva:4747011"/>
<name>A2G0H8_TRIV3</name>